<proteinExistence type="predicted"/>
<dbReference type="EMBL" id="BLJN01000002">
    <property type="protein sequence ID" value="GFE80135.1"/>
    <property type="molecule type" value="Genomic_DNA"/>
</dbReference>
<dbReference type="Gene3D" id="3.40.630.30">
    <property type="match status" value="1"/>
</dbReference>
<name>A0A829YAP2_9GAMM</name>
<keyword evidence="1" id="KW-0808">Transferase</keyword>
<dbReference type="PANTHER" id="PTHR43877:SF5">
    <property type="entry name" value="BLL8307 PROTEIN"/>
    <property type="match status" value="1"/>
</dbReference>
<evidence type="ECO:0000313" key="4">
    <source>
        <dbReference type="EMBL" id="GFE80135.1"/>
    </source>
</evidence>
<protein>
    <recommendedName>
        <fullName evidence="3">N-acetyltransferase domain-containing protein</fullName>
    </recommendedName>
</protein>
<evidence type="ECO:0000256" key="1">
    <source>
        <dbReference type="ARBA" id="ARBA00022679"/>
    </source>
</evidence>
<dbReference type="AlphaFoldDB" id="A0A829YAP2"/>
<gene>
    <name evidence="4" type="ORF">GCM10011487_21350</name>
</gene>
<dbReference type="InterPro" id="IPR050832">
    <property type="entry name" value="Bact_Acetyltransf"/>
</dbReference>
<comment type="caution">
    <text evidence="4">The sequence shown here is derived from an EMBL/GenBank/DDBJ whole genome shotgun (WGS) entry which is preliminary data.</text>
</comment>
<accession>A0A829YAP2</accession>
<dbReference type="SUPFAM" id="SSF55729">
    <property type="entry name" value="Acyl-CoA N-acyltransferases (Nat)"/>
    <property type="match status" value="1"/>
</dbReference>
<dbReference type="InterPro" id="IPR000182">
    <property type="entry name" value="GNAT_dom"/>
</dbReference>
<dbReference type="Pfam" id="PF13508">
    <property type="entry name" value="Acetyltransf_7"/>
    <property type="match status" value="1"/>
</dbReference>
<organism evidence="4 5">
    <name type="scientific">Steroidobacter agaridevorans</name>
    <dbReference type="NCBI Taxonomy" id="2695856"/>
    <lineage>
        <taxon>Bacteria</taxon>
        <taxon>Pseudomonadati</taxon>
        <taxon>Pseudomonadota</taxon>
        <taxon>Gammaproteobacteria</taxon>
        <taxon>Steroidobacterales</taxon>
        <taxon>Steroidobacteraceae</taxon>
        <taxon>Steroidobacter</taxon>
    </lineage>
</organism>
<evidence type="ECO:0000259" key="3">
    <source>
        <dbReference type="PROSITE" id="PS51186"/>
    </source>
</evidence>
<dbReference type="CDD" id="cd04301">
    <property type="entry name" value="NAT_SF"/>
    <property type="match status" value="1"/>
</dbReference>
<dbReference type="GO" id="GO:0016747">
    <property type="term" value="F:acyltransferase activity, transferring groups other than amino-acyl groups"/>
    <property type="evidence" value="ECO:0007669"/>
    <property type="project" value="InterPro"/>
</dbReference>
<dbReference type="PANTHER" id="PTHR43877">
    <property type="entry name" value="AMINOALKYLPHOSPHONATE N-ACETYLTRANSFERASE-RELATED-RELATED"/>
    <property type="match status" value="1"/>
</dbReference>
<keyword evidence="5" id="KW-1185">Reference proteome</keyword>
<reference evidence="5" key="1">
    <citation type="submission" date="2020-01" db="EMBL/GenBank/DDBJ databases">
        <title>'Steroidobacter agaridevorans' sp. nov., agar-degrading bacteria isolated from rhizosphere soils.</title>
        <authorList>
            <person name="Ikenaga M."/>
            <person name="Kataoka M."/>
            <person name="Murouchi A."/>
            <person name="Katsuragi S."/>
            <person name="Sakai M."/>
        </authorList>
    </citation>
    <scope>NUCLEOTIDE SEQUENCE [LARGE SCALE GENOMIC DNA]</scope>
    <source>
        <strain evidence="5">YU21-B</strain>
    </source>
</reference>
<sequence length="132" mass="14045">MLALLDELCGDTPSGYDLSDLSATAAALLQAGDITALLADHAGQATGVLVLNRCASLYAGRFGEISELYVKPEFRSAGIGEALIRAAAAIARERGWSRLEVGTPELPAWARTAAFYKRNGFIDVGMRMKLTL</sequence>
<dbReference type="InterPro" id="IPR016181">
    <property type="entry name" value="Acyl_CoA_acyltransferase"/>
</dbReference>
<dbReference type="PROSITE" id="PS51186">
    <property type="entry name" value="GNAT"/>
    <property type="match status" value="1"/>
</dbReference>
<feature type="domain" description="N-acetyltransferase" evidence="3">
    <location>
        <begin position="1"/>
        <end position="132"/>
    </location>
</feature>
<dbReference type="RefSeq" id="WP_408988257.1">
    <property type="nucleotide sequence ID" value="NZ_BLJN01000002.1"/>
</dbReference>
<evidence type="ECO:0000256" key="2">
    <source>
        <dbReference type="ARBA" id="ARBA00023315"/>
    </source>
</evidence>
<keyword evidence="2" id="KW-0012">Acyltransferase</keyword>
<evidence type="ECO:0000313" key="5">
    <source>
        <dbReference type="Proteomes" id="UP000445000"/>
    </source>
</evidence>
<dbReference type="Proteomes" id="UP000445000">
    <property type="component" value="Unassembled WGS sequence"/>
</dbReference>